<keyword evidence="3" id="KW-1185">Reference proteome</keyword>
<comment type="caution">
    <text evidence="2">The sequence shown here is derived from an EMBL/GenBank/DDBJ whole genome shotgun (WGS) entry which is preliminary data.</text>
</comment>
<sequence>MNSTIHDYIIRISTPEGFGGGFIFSPSSDSSEAYIITARHCLTDKSDIPLKKDNIVIQFLLDGEWQSYDLNDTDVILLGENFDTEDIGIIIVPLSILPSCIDLEHAPKLCEHPRDSICAEITGIPKAVQNKRKRTLYRLNVVGDRDYDNEIQIEVADPITGHYNSDNLVEGYSGSPIVLKTEIADYVCGIFRSYEITTKRVLGINLHLVNTLLENYRYEILPLLSIETNQDILNAIKQLNSNTERVLSRIRDKVGVINLERSKLTSALIKKINDSKFTIVYGNPGVGKSSIVKRAFHELGESHSIIALQGEQLDKNSLIEIFRQNPFGFVPELEYVLSSNYFTKHKILLIDSIEKLLETKNADTILDFFALIAKRDDIKIVMTCRSYAIESLKIRFLRQFPIFSDFKIPVLSDDELLKVEREYPQLKSLLEKESLAKVLEIPFNLDLAVNLASGTVMEDVDSEMAFRKIMWDYVIESRISHCEASVKRLRGEVFMLIAITRTAGMSTYAFIDTPHDTIIEALYHDGIIDKEPTTGRGYAASHDIFEDWALERHIEENFQRYAIAEGRYDHFYIALDTTAAIRRAFRIWFSEKMQIGSPQANELMKLTLSEKEVENYWKDEILVAIMQSPYSKIFLEENKVFLFQDNFKYFTRSIFVLKVACQKLDLTNLNLYKPEEKTKFYHNVNLIPFGDGWQNMISFVNDNISSLERQFPKIINMILEWKKGIKDSSLPPEAREVAMIILAYFKSFETEDKDSEYLSSLDSYLEDCIRLLLRLSEVVSEEVRELIYKAHTTKISNRKNGLKRVYGSIIKFVISGDESKIVSMNYPELVIEILEEKWFYYPPPPAEEIKNDHENQFIYKGHYENKENSFGISAEIDLRYFPASPYQTPISYLLLKKPVHTINFIVKLLNHCTLAYLQSDYDKKSTYQIESSDRTKFELQFTDGSVNTQHASATLWTMFRGTYIAVPDLIESVLMALEQFLLSLAGIREETIETEEDKSFLLIWDYAFETLLKKSNNVMGSAVLMSVAMAHPKLGATKVLPLLGFKDIYNWDILRVVKESSAFSPLGTMRNAREHQIKLHNFQKLEHRKIMIRDFVRDHSTGKLAPQIHKILDALYEDPKADEQWKLQVSYMDYRKYQVTAKVPEGYLVEAIVDESLQHIVDEYKKDAEESSVVSIATNWSFKKFQYTPVEDESYKKWQDVFKVIKDAEQNTKINVIEKNTGLTAGIGVRDYFVNLNEIERNWCTDKICAIIEYDLHRADEKIGFFGFTHTPLETEISYSVLPLLMHLSEGELKSKLKRYIFLALISYRGNLEKKPLFKTIHNYLWKNDPNFMENCIAGIYHYSSFSKLLYRTRHLQISSVALQKRGLVLFIDKLIKYFKGSGKISEINAGDEKLSRDQKIIEVRRKYDELIKSIEISDNEILLESIEFDDNNIDILLEIHKLIPYDTESLKLQGFCLSLLKYILNNLNKKDYRVTHDQFNYQSLHEFGEFSAKYMLNQKLEVASNFFETMTDIVFESSDERKMRNKVKDFISQRLEDLHLAYLADESKLRYWNLLEKFIDKCTKAKVFTFDKQLLFNHYYMSDSYQFNWLPLAGKKQLLLDFIDAGANLDNSIKLVSGIGFTEMMPDAVEVIASRMSKDRIDYENSYYFDKLIIQAYHDSTYRKALQSNVKLRNSFIKILDLLINKNASSSAYIIREDFIFSKSLH</sequence>
<dbReference type="RefSeq" id="WP_091133995.1">
    <property type="nucleotide sequence ID" value="NZ_FMVC01000005.1"/>
</dbReference>
<dbReference type="Proteomes" id="UP000199307">
    <property type="component" value="Unassembled WGS sequence"/>
</dbReference>
<dbReference type="InterPro" id="IPR009003">
    <property type="entry name" value="Peptidase_S1_PA"/>
</dbReference>
<evidence type="ECO:0000259" key="1">
    <source>
        <dbReference type="SMART" id="SM00382"/>
    </source>
</evidence>
<dbReference type="InterPro" id="IPR003959">
    <property type="entry name" value="ATPase_AAA_core"/>
</dbReference>
<dbReference type="InterPro" id="IPR003593">
    <property type="entry name" value="AAA+_ATPase"/>
</dbReference>
<reference evidence="2 3" key="1">
    <citation type="submission" date="2016-10" db="EMBL/GenBank/DDBJ databases">
        <authorList>
            <person name="Varghese N."/>
            <person name="Submissions S."/>
        </authorList>
    </citation>
    <scope>NUCLEOTIDE SEQUENCE [LARGE SCALE GENOMIC DNA]</scope>
    <source>
        <strain evidence="2 3">CGMCC 1.6859</strain>
    </source>
</reference>
<dbReference type="SUPFAM" id="SSF50494">
    <property type="entry name" value="Trypsin-like serine proteases"/>
    <property type="match status" value="1"/>
</dbReference>
<organism evidence="2 3">
    <name type="scientific">Flavobacterium anhuiense</name>
    <dbReference type="NCBI Taxonomy" id="459526"/>
    <lineage>
        <taxon>Bacteria</taxon>
        <taxon>Pseudomonadati</taxon>
        <taxon>Bacteroidota</taxon>
        <taxon>Flavobacteriia</taxon>
        <taxon>Flavobacteriales</taxon>
        <taxon>Flavobacteriaceae</taxon>
        <taxon>Flavobacterium</taxon>
    </lineage>
</organism>
<dbReference type="Pfam" id="PF00004">
    <property type="entry name" value="AAA"/>
    <property type="match status" value="1"/>
</dbReference>
<evidence type="ECO:0000313" key="2">
    <source>
        <dbReference type="EMBL" id="SCY76098.1"/>
    </source>
</evidence>
<accession>A0ABY0LXF0</accession>
<name>A0ABY0LXF0_9FLAO</name>
<gene>
    <name evidence="2" type="ORF">SAMN02927916_3241</name>
</gene>
<dbReference type="InterPro" id="IPR027417">
    <property type="entry name" value="P-loop_NTPase"/>
</dbReference>
<protein>
    <submittedName>
        <fullName evidence="2">ATPase family associated with various cellular activities (AAA)</fullName>
    </submittedName>
</protein>
<proteinExistence type="predicted"/>
<feature type="domain" description="AAA+ ATPase" evidence="1">
    <location>
        <begin position="274"/>
        <end position="406"/>
    </location>
</feature>
<dbReference type="CDD" id="cd00009">
    <property type="entry name" value="AAA"/>
    <property type="match status" value="1"/>
</dbReference>
<evidence type="ECO:0000313" key="3">
    <source>
        <dbReference type="Proteomes" id="UP000199307"/>
    </source>
</evidence>
<dbReference type="SUPFAM" id="SSF52540">
    <property type="entry name" value="P-loop containing nucleoside triphosphate hydrolases"/>
    <property type="match status" value="1"/>
</dbReference>
<dbReference type="EMBL" id="FMVC01000005">
    <property type="protein sequence ID" value="SCY76098.1"/>
    <property type="molecule type" value="Genomic_DNA"/>
</dbReference>
<dbReference type="Gene3D" id="3.40.50.300">
    <property type="entry name" value="P-loop containing nucleotide triphosphate hydrolases"/>
    <property type="match status" value="1"/>
</dbReference>
<dbReference type="SMART" id="SM00382">
    <property type="entry name" value="AAA"/>
    <property type="match status" value="1"/>
</dbReference>